<sequence length="83" mass="9546">MSIKSALKRMKELELETKRELLGTDGGWEKRFEVVLNSDGELCVILSAKYGWNIVPSFKIRGEEEMRALRDFLSEVLGDLELK</sequence>
<dbReference type="EMBL" id="LAZR01004030">
    <property type="protein sequence ID" value="KKN12462.1"/>
    <property type="molecule type" value="Genomic_DNA"/>
</dbReference>
<comment type="caution">
    <text evidence="1">The sequence shown here is derived from an EMBL/GenBank/DDBJ whole genome shotgun (WGS) entry which is preliminary data.</text>
</comment>
<gene>
    <name evidence="1" type="ORF">LCGC14_1016300</name>
</gene>
<protein>
    <submittedName>
        <fullName evidence="1">Uncharacterized protein</fullName>
    </submittedName>
</protein>
<dbReference type="AlphaFoldDB" id="A0A0F9NKD6"/>
<name>A0A0F9NKD6_9ZZZZ</name>
<evidence type="ECO:0000313" key="1">
    <source>
        <dbReference type="EMBL" id="KKN12462.1"/>
    </source>
</evidence>
<organism evidence="1">
    <name type="scientific">marine sediment metagenome</name>
    <dbReference type="NCBI Taxonomy" id="412755"/>
    <lineage>
        <taxon>unclassified sequences</taxon>
        <taxon>metagenomes</taxon>
        <taxon>ecological metagenomes</taxon>
    </lineage>
</organism>
<proteinExistence type="predicted"/>
<reference evidence="1" key="1">
    <citation type="journal article" date="2015" name="Nature">
        <title>Complex archaea that bridge the gap between prokaryotes and eukaryotes.</title>
        <authorList>
            <person name="Spang A."/>
            <person name="Saw J.H."/>
            <person name="Jorgensen S.L."/>
            <person name="Zaremba-Niedzwiedzka K."/>
            <person name="Martijn J."/>
            <person name="Lind A.E."/>
            <person name="van Eijk R."/>
            <person name="Schleper C."/>
            <person name="Guy L."/>
            <person name="Ettema T.J."/>
        </authorList>
    </citation>
    <scope>NUCLEOTIDE SEQUENCE</scope>
</reference>
<accession>A0A0F9NKD6</accession>